<dbReference type="Gene3D" id="1.25.40.10">
    <property type="entry name" value="Tetratricopeptide repeat domain"/>
    <property type="match status" value="1"/>
</dbReference>
<evidence type="ECO:0000259" key="6">
    <source>
        <dbReference type="PROSITE" id="PS50887"/>
    </source>
</evidence>
<sequence length="610" mass="66627">MLPPRSRSTLPSPPDEATPPGGGRPAGSAPPASPGELGFAQIVGAVRTRPLAPKATRKKVLAEAVPTPAPPETPAAALERAAAMVRGGQMEAGIALCLQTWPIVSAADDVVQMGICQHMLAIGYQYSGNLKEALTAGHLGIELFTRAADPMRLLRLIAAHAITVAQLGQAAEALELLNRAIQLLPLVGDEPWHQCVFWNNAGAVHQALGQTDQALDAWERCMELNRRHDDPNLAAVTRANLLAYRLVTVRKRQADRVAIQAVYDEHRALLDELVEGGRHHLVLNGAAEAADAMIDMGELDEARAVLKLGVKSAKIAGLGPSRASLELHLARVERLSNQHRLAAAHVAEALKLVQESQDQELLARVHLENSLLQEAQQHWRAALDFFKRHAETREALLAAQADTRAQALAARVDVERSRVDAELARLRNAELQRQVEHMAEVAGELKRQALEDPLTGLANRRQFELHLAQWQAERGVDTPLVLMMGDIDHFKQINDRFSHATGDEVLRDIARLLREHLRPHDAIARWGGEEFVVAFGGGLPMDQAMNVAERLRAMIEQHAWGRVAAGLSVTMSLGLASMGHDETIESALWRADSALYESKKNGRNQVRLAL</sequence>
<evidence type="ECO:0000313" key="7">
    <source>
        <dbReference type="EMBL" id="MEK8029230.1"/>
    </source>
</evidence>
<protein>
    <recommendedName>
        <fullName evidence="1">diguanylate cyclase</fullName>
        <ecNumber evidence="1">2.7.7.65</ecNumber>
    </recommendedName>
</protein>
<dbReference type="PANTHER" id="PTHR45138">
    <property type="entry name" value="REGULATORY COMPONENTS OF SENSORY TRANSDUCTION SYSTEM"/>
    <property type="match status" value="1"/>
</dbReference>
<keyword evidence="3" id="KW-0802">TPR repeat</keyword>
<dbReference type="Pfam" id="PF00990">
    <property type="entry name" value="GGDEF"/>
    <property type="match status" value="1"/>
</dbReference>
<dbReference type="InterPro" id="IPR050469">
    <property type="entry name" value="Diguanylate_Cyclase"/>
</dbReference>
<feature type="region of interest" description="Disordered" evidence="5">
    <location>
        <begin position="1"/>
        <end position="38"/>
    </location>
</feature>
<comment type="catalytic activity">
    <reaction evidence="2">
        <text>2 GTP = 3',3'-c-di-GMP + 2 diphosphate</text>
        <dbReference type="Rhea" id="RHEA:24898"/>
        <dbReference type="ChEBI" id="CHEBI:33019"/>
        <dbReference type="ChEBI" id="CHEBI:37565"/>
        <dbReference type="ChEBI" id="CHEBI:58805"/>
        <dbReference type="EC" id="2.7.7.65"/>
    </reaction>
</comment>
<dbReference type="InterPro" id="IPR043128">
    <property type="entry name" value="Rev_trsase/Diguanyl_cyclase"/>
</dbReference>
<evidence type="ECO:0000256" key="4">
    <source>
        <dbReference type="SAM" id="Coils"/>
    </source>
</evidence>
<proteinExistence type="predicted"/>
<dbReference type="NCBIfam" id="TIGR00254">
    <property type="entry name" value="GGDEF"/>
    <property type="match status" value="1"/>
</dbReference>
<feature type="compositionally biased region" description="Low complexity" evidence="5">
    <location>
        <begin position="1"/>
        <end position="10"/>
    </location>
</feature>
<dbReference type="EC" id="2.7.7.65" evidence="1"/>
<dbReference type="PANTHER" id="PTHR45138:SF9">
    <property type="entry name" value="DIGUANYLATE CYCLASE DGCM-RELATED"/>
    <property type="match status" value="1"/>
</dbReference>
<feature type="repeat" description="TPR" evidence="3">
    <location>
        <begin position="195"/>
        <end position="228"/>
    </location>
</feature>
<evidence type="ECO:0000256" key="1">
    <source>
        <dbReference type="ARBA" id="ARBA00012528"/>
    </source>
</evidence>
<accession>A0ABU9BGZ8</accession>
<organism evidence="7 8">
    <name type="scientific">Ideonella lacteola</name>
    <dbReference type="NCBI Taxonomy" id="2984193"/>
    <lineage>
        <taxon>Bacteria</taxon>
        <taxon>Pseudomonadati</taxon>
        <taxon>Pseudomonadota</taxon>
        <taxon>Betaproteobacteria</taxon>
        <taxon>Burkholderiales</taxon>
        <taxon>Sphaerotilaceae</taxon>
        <taxon>Ideonella</taxon>
    </lineage>
</organism>
<keyword evidence="4" id="KW-0175">Coiled coil</keyword>
<evidence type="ECO:0000256" key="2">
    <source>
        <dbReference type="ARBA" id="ARBA00034247"/>
    </source>
</evidence>
<comment type="caution">
    <text evidence="7">The sequence shown here is derived from an EMBL/GenBank/DDBJ whole genome shotgun (WGS) entry which is preliminary data.</text>
</comment>
<dbReference type="Proteomes" id="UP001371218">
    <property type="component" value="Unassembled WGS sequence"/>
</dbReference>
<feature type="domain" description="GGDEF" evidence="6">
    <location>
        <begin position="478"/>
        <end position="610"/>
    </location>
</feature>
<reference evidence="7 8" key="1">
    <citation type="submission" date="2024-04" db="EMBL/GenBank/DDBJ databases">
        <title>Novel species of the genus Ideonella isolated from streams.</title>
        <authorList>
            <person name="Lu H."/>
        </authorList>
    </citation>
    <scope>NUCLEOTIDE SEQUENCE [LARGE SCALE GENOMIC DNA]</scope>
    <source>
        <strain evidence="7 8">DXS29W</strain>
    </source>
</reference>
<gene>
    <name evidence="7" type="ORF">AACH06_00230</name>
</gene>
<dbReference type="RefSeq" id="WP_341423573.1">
    <property type="nucleotide sequence ID" value="NZ_JBBUTG010000001.1"/>
</dbReference>
<dbReference type="InterPro" id="IPR000160">
    <property type="entry name" value="GGDEF_dom"/>
</dbReference>
<dbReference type="SMART" id="SM00267">
    <property type="entry name" value="GGDEF"/>
    <property type="match status" value="1"/>
</dbReference>
<evidence type="ECO:0000313" key="8">
    <source>
        <dbReference type="Proteomes" id="UP001371218"/>
    </source>
</evidence>
<dbReference type="PROSITE" id="PS50887">
    <property type="entry name" value="GGDEF"/>
    <property type="match status" value="1"/>
</dbReference>
<keyword evidence="8" id="KW-1185">Reference proteome</keyword>
<dbReference type="InterPro" id="IPR019734">
    <property type="entry name" value="TPR_rpt"/>
</dbReference>
<dbReference type="SMART" id="SM00028">
    <property type="entry name" value="TPR"/>
    <property type="match status" value="2"/>
</dbReference>
<dbReference type="Gene3D" id="3.30.70.270">
    <property type="match status" value="1"/>
</dbReference>
<dbReference type="EMBL" id="JBBUTG010000001">
    <property type="protein sequence ID" value="MEK8029230.1"/>
    <property type="molecule type" value="Genomic_DNA"/>
</dbReference>
<dbReference type="CDD" id="cd01949">
    <property type="entry name" value="GGDEF"/>
    <property type="match status" value="1"/>
</dbReference>
<dbReference type="InterPro" id="IPR011990">
    <property type="entry name" value="TPR-like_helical_dom_sf"/>
</dbReference>
<dbReference type="InterPro" id="IPR029787">
    <property type="entry name" value="Nucleotide_cyclase"/>
</dbReference>
<evidence type="ECO:0000256" key="3">
    <source>
        <dbReference type="PROSITE-ProRule" id="PRU00339"/>
    </source>
</evidence>
<name>A0ABU9BGZ8_9BURK</name>
<dbReference type="SUPFAM" id="SSF55073">
    <property type="entry name" value="Nucleotide cyclase"/>
    <property type="match status" value="1"/>
</dbReference>
<feature type="coiled-coil region" evidence="4">
    <location>
        <begin position="414"/>
        <end position="448"/>
    </location>
</feature>
<dbReference type="SUPFAM" id="SSF48452">
    <property type="entry name" value="TPR-like"/>
    <property type="match status" value="2"/>
</dbReference>
<evidence type="ECO:0000256" key="5">
    <source>
        <dbReference type="SAM" id="MobiDB-lite"/>
    </source>
</evidence>
<dbReference type="PROSITE" id="PS50005">
    <property type="entry name" value="TPR"/>
    <property type="match status" value="1"/>
</dbReference>